<reference evidence="4" key="1">
    <citation type="journal article" date="2023" name="Mol. Phylogenet. Evol.">
        <title>Genome-scale phylogeny and comparative genomics of the fungal order Sordariales.</title>
        <authorList>
            <person name="Hensen N."/>
            <person name="Bonometti L."/>
            <person name="Westerberg I."/>
            <person name="Brannstrom I.O."/>
            <person name="Guillou S."/>
            <person name="Cros-Aarteil S."/>
            <person name="Calhoun S."/>
            <person name="Haridas S."/>
            <person name="Kuo A."/>
            <person name="Mondo S."/>
            <person name="Pangilinan J."/>
            <person name="Riley R."/>
            <person name="LaButti K."/>
            <person name="Andreopoulos B."/>
            <person name="Lipzen A."/>
            <person name="Chen C."/>
            <person name="Yan M."/>
            <person name="Daum C."/>
            <person name="Ng V."/>
            <person name="Clum A."/>
            <person name="Steindorff A."/>
            <person name="Ohm R.A."/>
            <person name="Martin F."/>
            <person name="Silar P."/>
            <person name="Natvig D.O."/>
            <person name="Lalanne C."/>
            <person name="Gautier V."/>
            <person name="Ament-Velasquez S.L."/>
            <person name="Kruys A."/>
            <person name="Hutchinson M.I."/>
            <person name="Powell A.J."/>
            <person name="Barry K."/>
            <person name="Miller A.N."/>
            <person name="Grigoriev I.V."/>
            <person name="Debuchy R."/>
            <person name="Gladieux P."/>
            <person name="Hiltunen Thoren M."/>
            <person name="Johannesson H."/>
        </authorList>
    </citation>
    <scope>NUCLEOTIDE SEQUENCE [LARGE SCALE GENOMIC DNA]</scope>
    <source>
        <strain evidence="4">CBS 284.82</strain>
    </source>
</reference>
<dbReference type="SUPFAM" id="SSF53335">
    <property type="entry name" value="S-adenosyl-L-methionine-dependent methyltransferases"/>
    <property type="match status" value="1"/>
</dbReference>
<comment type="similarity">
    <text evidence="1">Belongs to the methyltransferase superfamily. LaeA methyltransferase family.</text>
</comment>
<sequence>MSSPPNPTSPPDSTPGQEPLIADDNPDPDRDDDSTYGSLASSSTSLASTVMRFRQENGRSYHGWKPERDMQHHVFYLTFDGALYTCPAGKEGPPLRRVLDAGTGTGIWAMDFADTHPGSHVIGLDLSPIQPGFVPPNLAFYVDDLEEDWDFSKPFDFIYGRMLAGAFTDWPRFMQRAFENLSPGGWLELADITFPARSDDGTLAADAPLARWNEHVIEAGHVLHHSVESAKHYRQQMVDAGFVNVQERLYKWPINAWPKDARFKEIGMWSEHNFCGGIYGLSVALYTRALGWTAEQLEVFLVDVRKDLKNRQIHAYWPIYVVYGQKPE</sequence>
<keyword evidence="4" id="KW-1185">Reference proteome</keyword>
<dbReference type="CDD" id="cd02440">
    <property type="entry name" value="AdoMet_MTases"/>
    <property type="match status" value="1"/>
</dbReference>
<evidence type="ECO:0000256" key="1">
    <source>
        <dbReference type="ARBA" id="ARBA00038158"/>
    </source>
</evidence>
<gene>
    <name evidence="3" type="ORF">C8A01DRAFT_41267</name>
</gene>
<organism evidence="3 4">
    <name type="scientific">Parachaetomium inaequale</name>
    <dbReference type="NCBI Taxonomy" id="2588326"/>
    <lineage>
        <taxon>Eukaryota</taxon>
        <taxon>Fungi</taxon>
        <taxon>Dikarya</taxon>
        <taxon>Ascomycota</taxon>
        <taxon>Pezizomycotina</taxon>
        <taxon>Sordariomycetes</taxon>
        <taxon>Sordariomycetidae</taxon>
        <taxon>Sordariales</taxon>
        <taxon>Chaetomiaceae</taxon>
        <taxon>Parachaetomium</taxon>
    </lineage>
</organism>
<evidence type="ECO:0000313" key="3">
    <source>
        <dbReference type="EMBL" id="KAK4032306.1"/>
    </source>
</evidence>
<comment type="caution">
    <text evidence="3">The sequence shown here is derived from an EMBL/GenBank/DDBJ whole genome shotgun (WGS) entry which is preliminary data.</text>
</comment>
<feature type="region of interest" description="Disordered" evidence="2">
    <location>
        <begin position="1"/>
        <end position="43"/>
    </location>
</feature>
<dbReference type="AlphaFoldDB" id="A0AAN6SL10"/>
<feature type="compositionally biased region" description="Pro residues" evidence="2">
    <location>
        <begin position="1"/>
        <end position="13"/>
    </location>
</feature>
<dbReference type="EMBL" id="MU854625">
    <property type="protein sequence ID" value="KAK4032306.1"/>
    <property type="molecule type" value="Genomic_DNA"/>
</dbReference>
<evidence type="ECO:0000256" key="2">
    <source>
        <dbReference type="SAM" id="MobiDB-lite"/>
    </source>
</evidence>
<evidence type="ECO:0000313" key="4">
    <source>
        <dbReference type="Proteomes" id="UP001303115"/>
    </source>
</evidence>
<name>A0AAN6SL10_9PEZI</name>
<protein>
    <submittedName>
        <fullName evidence="3">Phosphoethanolamine N-methyltransferase 1</fullName>
    </submittedName>
</protein>
<dbReference type="PANTHER" id="PTHR43591">
    <property type="entry name" value="METHYLTRANSFERASE"/>
    <property type="match status" value="1"/>
</dbReference>
<proteinExistence type="inferred from homology"/>
<dbReference type="Proteomes" id="UP001303115">
    <property type="component" value="Unassembled WGS sequence"/>
</dbReference>
<accession>A0AAN6SL10</accession>
<dbReference type="Gene3D" id="3.40.50.150">
    <property type="entry name" value="Vaccinia Virus protein VP39"/>
    <property type="match status" value="1"/>
</dbReference>
<dbReference type="GO" id="GO:0008168">
    <property type="term" value="F:methyltransferase activity"/>
    <property type="evidence" value="ECO:0007669"/>
    <property type="project" value="TreeGrafter"/>
</dbReference>
<dbReference type="Pfam" id="PF13489">
    <property type="entry name" value="Methyltransf_23"/>
    <property type="match status" value="1"/>
</dbReference>
<dbReference type="InterPro" id="IPR029063">
    <property type="entry name" value="SAM-dependent_MTases_sf"/>
</dbReference>
<dbReference type="PANTHER" id="PTHR43591:SF31">
    <property type="entry name" value="LAEA-LIKE, PUTATIVE (AFU_ORTHOLOGUE AFUA_8G01930)-RELATED"/>
    <property type="match status" value="1"/>
</dbReference>
<feature type="compositionally biased region" description="Acidic residues" evidence="2">
    <location>
        <begin position="24"/>
        <end position="34"/>
    </location>
</feature>